<evidence type="ECO:0000256" key="5">
    <source>
        <dbReference type="ARBA" id="ARBA00036735"/>
    </source>
</evidence>
<dbReference type="EMBL" id="JACRSW010000001">
    <property type="protein sequence ID" value="MBC8556309.1"/>
    <property type="molecule type" value="Genomic_DNA"/>
</dbReference>
<name>A0ABR7MR85_9FIRM</name>
<accession>A0ABR7MR85</accession>
<gene>
    <name evidence="12" type="ORF">H8700_01035</name>
</gene>
<protein>
    <recommendedName>
        <fullName evidence="11">L-dopachrome isomerase</fullName>
        <ecNumber evidence="8">5.3.2.1</ecNumber>
        <ecNumber evidence="7">5.3.3.12</ecNumber>
    </recommendedName>
    <alternativeName>
        <fullName evidence="9">L-dopachrome tautomerase</fullName>
    </alternativeName>
    <alternativeName>
        <fullName evidence="10">Phenylpyruvate tautomerase</fullName>
    </alternativeName>
</protein>
<comment type="catalytic activity">
    <reaction evidence="5">
        <text>3-phenylpyruvate = enol-phenylpyruvate</text>
        <dbReference type="Rhea" id="RHEA:17097"/>
        <dbReference type="ChEBI" id="CHEBI:16815"/>
        <dbReference type="ChEBI" id="CHEBI:18005"/>
        <dbReference type="EC" id="5.3.2.1"/>
    </reaction>
</comment>
<organism evidence="12 13">
    <name type="scientific">Jutongia hominis</name>
    <dbReference type="NCBI Taxonomy" id="2763664"/>
    <lineage>
        <taxon>Bacteria</taxon>
        <taxon>Bacillati</taxon>
        <taxon>Bacillota</taxon>
        <taxon>Clostridia</taxon>
        <taxon>Lachnospirales</taxon>
        <taxon>Lachnospiraceae</taxon>
        <taxon>Jutongia</taxon>
    </lineage>
</organism>
<proteinExistence type="predicted"/>
<reference evidence="12 13" key="1">
    <citation type="submission" date="2020-08" db="EMBL/GenBank/DDBJ databases">
        <title>Genome public.</title>
        <authorList>
            <person name="Liu C."/>
            <person name="Sun Q."/>
        </authorList>
    </citation>
    <scope>NUCLEOTIDE SEQUENCE [LARGE SCALE GENOMIC DNA]</scope>
    <source>
        <strain evidence="12 13">BX3</strain>
    </source>
</reference>
<evidence type="ECO:0000256" key="7">
    <source>
        <dbReference type="ARBA" id="ARBA00038932"/>
    </source>
</evidence>
<evidence type="ECO:0000256" key="11">
    <source>
        <dbReference type="ARBA" id="ARBA00042730"/>
    </source>
</evidence>
<evidence type="ECO:0000256" key="4">
    <source>
        <dbReference type="ARBA" id="ARBA00023235"/>
    </source>
</evidence>
<dbReference type="Gene3D" id="3.30.429.10">
    <property type="entry name" value="Macrophage Migration Inhibitory Factor"/>
    <property type="match status" value="1"/>
</dbReference>
<dbReference type="Pfam" id="PF01187">
    <property type="entry name" value="MIF"/>
    <property type="match status" value="1"/>
</dbReference>
<evidence type="ECO:0000313" key="13">
    <source>
        <dbReference type="Proteomes" id="UP000637513"/>
    </source>
</evidence>
<evidence type="ECO:0000313" key="12">
    <source>
        <dbReference type="EMBL" id="MBC8556309.1"/>
    </source>
</evidence>
<keyword evidence="2" id="KW-0202">Cytokine</keyword>
<dbReference type="EC" id="5.3.2.1" evidence="8"/>
<keyword evidence="13" id="KW-1185">Reference proteome</keyword>
<comment type="catalytic activity">
    <reaction evidence="6">
        <text>L-dopachrome = 5,6-dihydroxyindole-2-carboxylate</text>
        <dbReference type="Rhea" id="RHEA:13041"/>
        <dbReference type="ChEBI" id="CHEBI:16875"/>
        <dbReference type="ChEBI" id="CHEBI:57509"/>
        <dbReference type="EC" id="5.3.3.12"/>
    </reaction>
</comment>
<comment type="caution">
    <text evidence="12">The sequence shown here is derived from an EMBL/GenBank/DDBJ whole genome shotgun (WGS) entry which is preliminary data.</text>
</comment>
<sequence length="114" mass="13014">MPFINSKVTVKMSPETKERVKSRLGEAIAIIPGKSESWLMVGFEDGYDLYFKGNRDKETAFVEVKIFGSASADVYDRMTGAICKIFEEELQIPADRIYVKYEEVANWGWNGNNF</sequence>
<dbReference type="SUPFAM" id="SSF55331">
    <property type="entry name" value="Tautomerase/MIF"/>
    <property type="match status" value="1"/>
</dbReference>
<dbReference type="InterPro" id="IPR014347">
    <property type="entry name" value="Tautomerase/MIF_sf"/>
</dbReference>
<evidence type="ECO:0000256" key="9">
    <source>
        <dbReference type="ARBA" id="ARBA00041631"/>
    </source>
</evidence>
<evidence type="ECO:0000256" key="2">
    <source>
        <dbReference type="ARBA" id="ARBA00022514"/>
    </source>
</evidence>
<keyword evidence="4" id="KW-0413">Isomerase</keyword>
<dbReference type="PANTHER" id="PTHR11954">
    <property type="entry name" value="D-DOPACHROME DECARBOXYLASE"/>
    <property type="match status" value="1"/>
</dbReference>
<dbReference type="RefSeq" id="WP_249302346.1">
    <property type="nucleotide sequence ID" value="NZ_JACRSW010000001.1"/>
</dbReference>
<dbReference type="EC" id="5.3.3.12" evidence="7"/>
<evidence type="ECO:0000256" key="6">
    <source>
        <dbReference type="ARBA" id="ARBA00036823"/>
    </source>
</evidence>
<evidence type="ECO:0000256" key="10">
    <source>
        <dbReference type="ARBA" id="ARBA00041912"/>
    </source>
</evidence>
<comment type="subcellular location">
    <subcellularLocation>
        <location evidence="1">Secreted</location>
    </subcellularLocation>
</comment>
<dbReference type="PANTHER" id="PTHR11954:SF6">
    <property type="entry name" value="MACROPHAGE MIGRATION INHIBITORY FACTOR"/>
    <property type="match status" value="1"/>
</dbReference>
<keyword evidence="3" id="KW-0964">Secreted</keyword>
<evidence type="ECO:0000256" key="8">
    <source>
        <dbReference type="ARBA" id="ARBA00039086"/>
    </source>
</evidence>
<evidence type="ECO:0000256" key="1">
    <source>
        <dbReference type="ARBA" id="ARBA00004613"/>
    </source>
</evidence>
<evidence type="ECO:0000256" key="3">
    <source>
        <dbReference type="ARBA" id="ARBA00022525"/>
    </source>
</evidence>
<dbReference type="InterPro" id="IPR001398">
    <property type="entry name" value="Macrophage_inhib_fac"/>
</dbReference>
<dbReference type="Proteomes" id="UP000637513">
    <property type="component" value="Unassembled WGS sequence"/>
</dbReference>